<keyword evidence="4 8" id="KW-0378">Hydrolase</keyword>
<feature type="domain" description="P/Homo B" evidence="12">
    <location>
        <begin position="465"/>
        <end position="616"/>
    </location>
</feature>
<dbReference type="SUPFAM" id="SSF54897">
    <property type="entry name" value="Protease propeptides/inhibitors"/>
    <property type="match status" value="1"/>
</dbReference>
<dbReference type="InterPro" id="IPR002884">
    <property type="entry name" value="P_dom"/>
</dbReference>
<dbReference type="PROSITE" id="PS51829">
    <property type="entry name" value="P_HOMO_B"/>
    <property type="match status" value="1"/>
</dbReference>
<dbReference type="PANTHER" id="PTHR42884:SF31">
    <property type="entry name" value="PROPROTEIN CONVERTASE SUBTILISIN_KEXIN TYPE 5"/>
    <property type="match status" value="1"/>
</dbReference>
<dbReference type="Gene3D" id="2.60.120.260">
    <property type="entry name" value="Galactose-binding domain-like"/>
    <property type="match status" value="1"/>
</dbReference>
<keyword evidence="3 11" id="KW-0732">Signal</keyword>
<keyword evidence="1 8" id="KW-0645">Protease</keyword>
<dbReference type="SMART" id="SM00261">
    <property type="entry name" value="FU"/>
    <property type="match status" value="5"/>
</dbReference>
<dbReference type="Gene3D" id="3.40.50.200">
    <property type="entry name" value="Peptidase S8/S53 domain"/>
    <property type="match status" value="1"/>
</dbReference>
<dbReference type="InterPro" id="IPR008979">
    <property type="entry name" value="Galactose-bd-like_sf"/>
</dbReference>
<dbReference type="InterPro" id="IPR023827">
    <property type="entry name" value="Peptidase_S8_Asp-AS"/>
</dbReference>
<keyword evidence="7" id="KW-0325">Glycoprotein</keyword>
<feature type="active site" description="Charge relay system" evidence="8">
    <location>
        <position position="390"/>
    </location>
</feature>
<dbReference type="Gene3D" id="3.30.70.850">
    <property type="entry name" value="Peptidase S8, pro-domain"/>
    <property type="match status" value="1"/>
</dbReference>
<comment type="similarity">
    <text evidence="8 9">Belongs to the peptidase S8 family.</text>
</comment>
<dbReference type="CDD" id="cd04059">
    <property type="entry name" value="Peptidases_S8_Protein_convertases_Kexins_Furin-like"/>
    <property type="match status" value="1"/>
</dbReference>
<reference evidence="13 14" key="1">
    <citation type="submission" date="2024-02" db="EMBL/GenBank/DDBJ databases">
        <authorList>
            <person name="Daric V."/>
            <person name="Darras S."/>
        </authorList>
    </citation>
    <scope>NUCLEOTIDE SEQUENCE [LARGE SCALE GENOMIC DNA]</scope>
</reference>
<dbReference type="PANTHER" id="PTHR42884">
    <property type="entry name" value="PROPROTEIN CONVERTASE SUBTILISIN/KEXIN-RELATED"/>
    <property type="match status" value="1"/>
</dbReference>
<sequence>MLGNGFCCMWLFLALFIACVDLGNANRLKHVSKGLQIYLNEFAVEIKGGNDHASAIAKKHGFINTGQVGTLEGWYIFIDRRIRKRSLEHHTGLRHKIRKLKRDVLAMEQLKIFHRVKRDPVMSFASKFPNDPSWDEMWYMHCGEVNSSTCPCSMRVTDAWRAGYHGKNVVVTILDDGIEKNHPDLRDNYEENASIDINDGDSDPTPRYDPSNENKHGTRCAGVVASELDNHICSVGIAYQARIGGVRMLDGDVTDKVESASLNFAHNFIDIYSASWGPDDDGTTVEGPGALAKAAFKNGAINGRHGKGSIFVWASGNGGHNKDSCACDGYINSIYTIGISSVSQYGYRPWYLEACASTLASTYSSGELNEGKVITTDLHSSCTHLHTGTSASAPMASGIIALMLQANMNLTWRDVQHIIVRTAKPTGLKATDWVVNGAGYNVSHVFGFGLLDAAAMTHVATLWKQVPEQKECITNPQRSNRPIIPSTDDSRHLVVNMDARACHGSEFEVAYLEHVILRISLTHPHRGDLNILLTSPSGTVSNILDRRVLDRSKLGFTEWDFMTTHHWGENPMGVWHLEIRDYPRHARCGDQHFCESNARRGTLEKWQLIFYGSSTHPQPNFHFENCDAFPQEHCHPECDGCCGASSFECRSCRHVVTLQGQCVGSCSDSQFVDEPTGVCKPCWSTCGTCDDAGPNNCTSCKRGYTLANGECVKLCSQGFYLEESTQTCRICDQVCKTCYERSTHCTSCRDAYIFTGNTCRPSCPYGTYFKSVAVGCRSCNISCVGCSHYSTRCISCADGYVMHRQRCTTDCSRRYYPDFRKQICRECHSTCKACTGPFPNQCTRCSANRVLHNGQCQTICQDVGFGCNQILTRGLCSIGRWNWQCCGTCSRSFF</sequence>
<dbReference type="Pfam" id="PF01483">
    <property type="entry name" value="P_proprotein"/>
    <property type="match status" value="1"/>
</dbReference>
<keyword evidence="6" id="KW-0865">Zymogen</keyword>
<feature type="region of interest" description="Disordered" evidence="10">
    <location>
        <begin position="192"/>
        <end position="216"/>
    </location>
</feature>
<dbReference type="InterPro" id="IPR015500">
    <property type="entry name" value="Peptidase_S8_subtilisin-rel"/>
</dbReference>
<protein>
    <recommendedName>
        <fullName evidence="12">P/Homo B domain-containing protein</fullName>
    </recommendedName>
</protein>
<feature type="active site" description="Charge relay system" evidence="8">
    <location>
        <position position="175"/>
    </location>
</feature>
<dbReference type="PROSITE" id="PS51892">
    <property type="entry name" value="SUBTILASE"/>
    <property type="match status" value="1"/>
</dbReference>
<organism evidence="13 14">
    <name type="scientific">Clavelina lepadiformis</name>
    <name type="common">Light-bulb sea squirt</name>
    <name type="synonym">Ascidia lepadiformis</name>
    <dbReference type="NCBI Taxonomy" id="159417"/>
    <lineage>
        <taxon>Eukaryota</taxon>
        <taxon>Metazoa</taxon>
        <taxon>Chordata</taxon>
        <taxon>Tunicata</taxon>
        <taxon>Ascidiacea</taxon>
        <taxon>Aplousobranchia</taxon>
        <taxon>Clavelinidae</taxon>
        <taxon>Clavelina</taxon>
    </lineage>
</organism>
<dbReference type="Pfam" id="PF16470">
    <property type="entry name" value="S8_pro-domain"/>
    <property type="match status" value="1"/>
</dbReference>
<dbReference type="SUPFAM" id="SSF57184">
    <property type="entry name" value="Growth factor receptor domain"/>
    <property type="match status" value="2"/>
</dbReference>
<evidence type="ECO:0000256" key="7">
    <source>
        <dbReference type="ARBA" id="ARBA00023180"/>
    </source>
</evidence>
<dbReference type="Gene3D" id="2.10.220.10">
    <property type="entry name" value="Hormone Receptor, Insulin-like Growth Factor Receptor 1, Chain A, domain 2"/>
    <property type="match status" value="3"/>
</dbReference>
<dbReference type="InterPro" id="IPR022398">
    <property type="entry name" value="Peptidase_S8_His-AS"/>
</dbReference>
<dbReference type="InterPro" id="IPR038466">
    <property type="entry name" value="S8_pro-domain_sf"/>
</dbReference>
<dbReference type="SUPFAM" id="SSF49785">
    <property type="entry name" value="Galactose-binding domain-like"/>
    <property type="match status" value="1"/>
</dbReference>
<evidence type="ECO:0000259" key="12">
    <source>
        <dbReference type="PROSITE" id="PS51829"/>
    </source>
</evidence>
<feature type="compositionally biased region" description="Basic and acidic residues" evidence="10">
    <location>
        <begin position="204"/>
        <end position="216"/>
    </location>
</feature>
<evidence type="ECO:0000256" key="3">
    <source>
        <dbReference type="ARBA" id="ARBA00022729"/>
    </source>
</evidence>
<feature type="signal peptide" evidence="11">
    <location>
        <begin position="1"/>
        <end position="25"/>
    </location>
</feature>
<keyword evidence="2" id="KW-0165">Cleavage on pair of basic residues</keyword>
<evidence type="ECO:0000256" key="8">
    <source>
        <dbReference type="PROSITE-ProRule" id="PRU01240"/>
    </source>
</evidence>
<evidence type="ECO:0000256" key="10">
    <source>
        <dbReference type="SAM" id="MobiDB-lite"/>
    </source>
</evidence>
<evidence type="ECO:0000256" key="4">
    <source>
        <dbReference type="ARBA" id="ARBA00022801"/>
    </source>
</evidence>
<dbReference type="PROSITE" id="PS00136">
    <property type="entry name" value="SUBTILASE_ASP"/>
    <property type="match status" value="1"/>
</dbReference>
<dbReference type="Proteomes" id="UP001642483">
    <property type="component" value="Unassembled WGS sequence"/>
</dbReference>
<dbReference type="EMBL" id="CAWYQH010000096">
    <property type="protein sequence ID" value="CAK8682638.1"/>
    <property type="molecule type" value="Genomic_DNA"/>
</dbReference>
<feature type="active site" description="Charge relay system" evidence="8">
    <location>
        <position position="216"/>
    </location>
</feature>
<comment type="caution">
    <text evidence="13">The sequence shown here is derived from an EMBL/GenBank/DDBJ whole genome shotgun (WGS) entry which is preliminary data.</text>
</comment>
<dbReference type="InterPro" id="IPR036852">
    <property type="entry name" value="Peptidase_S8/S53_dom_sf"/>
</dbReference>
<dbReference type="CDD" id="cd00064">
    <property type="entry name" value="FU"/>
    <property type="match status" value="4"/>
</dbReference>
<dbReference type="Pfam" id="PF00082">
    <property type="entry name" value="Peptidase_S8"/>
    <property type="match status" value="1"/>
</dbReference>
<dbReference type="InterPro" id="IPR034182">
    <property type="entry name" value="Kexin/furin"/>
</dbReference>
<dbReference type="InterPro" id="IPR006212">
    <property type="entry name" value="Furin_repeat"/>
</dbReference>
<dbReference type="InterPro" id="IPR023828">
    <property type="entry name" value="Peptidase_S8_Ser-AS"/>
</dbReference>
<dbReference type="PROSITE" id="PS00138">
    <property type="entry name" value="SUBTILASE_SER"/>
    <property type="match status" value="1"/>
</dbReference>
<accession>A0ABP0FVF9</accession>
<gene>
    <name evidence="13" type="ORF">CVLEPA_LOCUS13291</name>
</gene>
<evidence type="ECO:0000313" key="13">
    <source>
        <dbReference type="EMBL" id="CAK8682638.1"/>
    </source>
</evidence>
<dbReference type="InterPro" id="IPR000209">
    <property type="entry name" value="Peptidase_S8/S53_dom"/>
</dbReference>
<keyword evidence="14" id="KW-1185">Reference proteome</keyword>
<dbReference type="InterPro" id="IPR009030">
    <property type="entry name" value="Growth_fac_rcpt_cys_sf"/>
</dbReference>
<evidence type="ECO:0000256" key="11">
    <source>
        <dbReference type="SAM" id="SignalP"/>
    </source>
</evidence>
<name>A0ABP0FVF9_CLALP</name>
<dbReference type="SUPFAM" id="SSF52743">
    <property type="entry name" value="Subtilisin-like"/>
    <property type="match status" value="1"/>
</dbReference>
<proteinExistence type="inferred from homology"/>
<evidence type="ECO:0000256" key="9">
    <source>
        <dbReference type="RuleBase" id="RU003355"/>
    </source>
</evidence>
<evidence type="ECO:0000256" key="5">
    <source>
        <dbReference type="ARBA" id="ARBA00022825"/>
    </source>
</evidence>
<evidence type="ECO:0000256" key="6">
    <source>
        <dbReference type="ARBA" id="ARBA00023145"/>
    </source>
</evidence>
<evidence type="ECO:0000313" key="14">
    <source>
        <dbReference type="Proteomes" id="UP001642483"/>
    </source>
</evidence>
<dbReference type="PRINTS" id="PR00723">
    <property type="entry name" value="SUBTILISIN"/>
</dbReference>
<feature type="chain" id="PRO_5046576880" description="P/Homo B domain-containing protein" evidence="11">
    <location>
        <begin position="26"/>
        <end position="894"/>
    </location>
</feature>
<keyword evidence="5 8" id="KW-0720">Serine protease</keyword>
<evidence type="ECO:0000256" key="2">
    <source>
        <dbReference type="ARBA" id="ARBA00022685"/>
    </source>
</evidence>
<evidence type="ECO:0000256" key="1">
    <source>
        <dbReference type="ARBA" id="ARBA00022670"/>
    </source>
</evidence>
<dbReference type="PROSITE" id="PS00137">
    <property type="entry name" value="SUBTILASE_HIS"/>
    <property type="match status" value="1"/>
</dbReference>
<dbReference type="InterPro" id="IPR032815">
    <property type="entry name" value="S8_pro-domain"/>
</dbReference>